<reference evidence="1 2" key="1">
    <citation type="submission" date="2019-02" db="EMBL/GenBank/DDBJ databases">
        <authorList>
            <person name="Lehtovirta-Morley E L."/>
        </authorList>
    </citation>
    <scope>NUCLEOTIDE SEQUENCE [LARGE SCALE GENOMIC DNA]</scope>
    <source>
        <strain evidence="1">NFRAN1</strain>
    </source>
</reference>
<name>A0A484IC85_9ARCH</name>
<evidence type="ECO:0008006" key="3">
    <source>
        <dbReference type="Google" id="ProtNLM"/>
    </source>
</evidence>
<evidence type="ECO:0000313" key="2">
    <source>
        <dbReference type="Proteomes" id="UP000294299"/>
    </source>
</evidence>
<dbReference type="KEGG" id="nfn:NFRAN_0310"/>
<protein>
    <recommendedName>
        <fullName evidence="3">PsbP C-terminal domain-containing protein</fullName>
    </recommendedName>
</protein>
<sequence>MKLASFILTLVLIWVFTIPIFGQSFAQVTWNTFEEENGLFSVQVPSNWNVSEISGAEALAPIDYIFHYNDKGNSFAWIELMISEPFYTNSSAVLDSFMSQYQQYDDFVLLEPITCDKYTLNDEPACSFLSSQHLEGELRRNVLDIVSISPNGTQTYVVFVASNNIYEPFLPVAEYVVDSISINSTMARLLLENISLENIQTEIPDVLTNVGNQSQTFSSAFDTFVNADPQGYGVYDQRNSSTFSPGEDIILYIEPVGFEYGTTGEGSDSIRLTFLQILSFLIQKEMS</sequence>
<dbReference type="Proteomes" id="UP000294299">
    <property type="component" value="Chromosome NFRAN"/>
</dbReference>
<dbReference type="EMBL" id="LR216287">
    <property type="protein sequence ID" value="VFJ12631.1"/>
    <property type="molecule type" value="Genomic_DNA"/>
</dbReference>
<organism evidence="1 2">
    <name type="scientific">Candidatus Nitrosocosmicus franklandianus</name>
    <dbReference type="NCBI Taxonomy" id="1798806"/>
    <lineage>
        <taxon>Archaea</taxon>
        <taxon>Nitrososphaerota</taxon>
        <taxon>Nitrososphaeria</taxon>
        <taxon>Nitrososphaerales</taxon>
        <taxon>Nitrososphaeraceae</taxon>
        <taxon>Candidatus Nitrosocosmicus</taxon>
    </lineage>
</organism>
<dbReference type="OrthoDB" id="382007at2157"/>
<dbReference type="GeneID" id="39419867"/>
<dbReference type="RefSeq" id="WP_134482722.1">
    <property type="nucleotide sequence ID" value="NZ_LR216287.1"/>
</dbReference>
<evidence type="ECO:0000313" key="1">
    <source>
        <dbReference type="EMBL" id="VFJ12631.1"/>
    </source>
</evidence>
<keyword evidence="2" id="KW-1185">Reference proteome</keyword>
<proteinExistence type="predicted"/>
<accession>A0A484IC85</accession>
<gene>
    <name evidence="1" type="ORF">NFRAN_0310</name>
</gene>
<dbReference type="AlphaFoldDB" id="A0A484IC85"/>